<dbReference type="OrthoDB" id="372224at2157"/>
<dbReference type="InterPro" id="IPR046470">
    <property type="entry name" value="SAM_HAT_C"/>
</dbReference>
<feature type="domain" description="S-adenosyl-l-methionine hydroxide adenosyltransferase N-terminal" evidence="3">
    <location>
        <begin position="2"/>
        <end position="139"/>
    </location>
</feature>
<dbReference type="Pfam" id="PF01887">
    <property type="entry name" value="SAM_HAT_N"/>
    <property type="match status" value="1"/>
</dbReference>
<dbReference type="PATRIC" id="fig|1227453.3.peg.921"/>
<sequence length="259" mass="27292">MITLSSDFGSPYPAAMKGVICQATDARIEDIAHDFPRQDVRAAAFWLTQTLPYFPPAVHCVVVDPGVGTDRDALVVRAGDHTLVGPDNGVLLPVARELAENQNDAADAFEVFTWAYDDPASTTFHGRDVFAPAAAAVHDTGVDNVETRSEVALTDDYVDFRFPAAAVEGDGATGEVLVVDDFGNAVTNIPGEFLANRFGGTVAVDGVEAPVRRAYAAVDRGQRLVTVGSHGNVELAVNRGRGDEAFGVSTGDTVTVSLS</sequence>
<keyword evidence="1" id="KW-0949">S-adenosyl-L-methionine</keyword>
<dbReference type="SUPFAM" id="SSF101852">
    <property type="entry name" value="Bacterial fluorinating enzyme, C-terminal domain"/>
    <property type="match status" value="1"/>
</dbReference>
<organism evidence="5 6">
    <name type="scientific">Haloarcula japonica (strain ATCC 49778 / DSM 6131 / JCM 7785 / NBRC 101032 / NCIMB 13157 / TR-1)</name>
    <dbReference type="NCBI Taxonomy" id="1227453"/>
    <lineage>
        <taxon>Archaea</taxon>
        <taxon>Methanobacteriati</taxon>
        <taxon>Methanobacteriota</taxon>
        <taxon>Stenosarchaea group</taxon>
        <taxon>Halobacteria</taxon>
        <taxon>Halobacteriales</taxon>
        <taxon>Haloarculaceae</taxon>
        <taxon>Haloarcula</taxon>
    </lineage>
</organism>
<dbReference type="EMBL" id="AOLY01000007">
    <property type="protein sequence ID" value="EMA33683.1"/>
    <property type="molecule type" value="Genomic_DNA"/>
</dbReference>
<dbReference type="Pfam" id="PF20257">
    <property type="entry name" value="SAM_HAT_C"/>
    <property type="match status" value="1"/>
</dbReference>
<dbReference type="PANTHER" id="PTHR35092:SF1">
    <property type="entry name" value="CHLORINASE MJ1651"/>
    <property type="match status" value="1"/>
</dbReference>
<proteinExistence type="inferred from homology"/>
<dbReference type="PANTHER" id="PTHR35092">
    <property type="entry name" value="CHLORINASE MJ1651"/>
    <property type="match status" value="1"/>
</dbReference>
<gene>
    <name evidence="5" type="ORF">C444_04582</name>
</gene>
<evidence type="ECO:0000259" key="4">
    <source>
        <dbReference type="Pfam" id="PF20257"/>
    </source>
</evidence>
<comment type="caution">
    <text evidence="5">The sequence shown here is derived from an EMBL/GenBank/DDBJ whole genome shotgun (WGS) entry which is preliminary data.</text>
</comment>
<reference evidence="5 6" key="1">
    <citation type="journal article" date="2014" name="PLoS Genet.">
        <title>Phylogenetically driven sequencing of extremely halophilic archaea reveals strategies for static and dynamic osmo-response.</title>
        <authorList>
            <person name="Becker E.A."/>
            <person name="Seitzer P.M."/>
            <person name="Tritt A."/>
            <person name="Larsen D."/>
            <person name="Krusor M."/>
            <person name="Yao A.I."/>
            <person name="Wu D."/>
            <person name="Madern D."/>
            <person name="Eisen J.A."/>
            <person name="Darling A.E."/>
            <person name="Facciotti M.T."/>
        </authorList>
    </citation>
    <scope>NUCLEOTIDE SEQUENCE [LARGE SCALE GENOMIC DNA]</scope>
    <source>
        <strain evidence="6">ATCC 49778 / DSM 6131 / JCM 7785 / NBRC 101032 / NCIMB 13157 / TR-1</strain>
    </source>
</reference>
<evidence type="ECO:0000313" key="5">
    <source>
        <dbReference type="EMBL" id="EMA33683.1"/>
    </source>
</evidence>
<dbReference type="eggNOG" id="arCOG04309">
    <property type="taxonomic scope" value="Archaea"/>
</dbReference>
<dbReference type="Gene3D" id="2.40.30.90">
    <property type="entry name" value="Bacterial fluorinating enzyme like"/>
    <property type="match status" value="1"/>
</dbReference>
<dbReference type="SUPFAM" id="SSF102522">
    <property type="entry name" value="Bacterial fluorinating enzyme, N-terminal domain"/>
    <property type="match status" value="1"/>
</dbReference>
<dbReference type="Gene3D" id="3.40.50.10790">
    <property type="entry name" value="S-adenosyl-l-methionine hydroxide adenosyltransferase, N-terminal"/>
    <property type="match status" value="1"/>
</dbReference>
<dbReference type="Proteomes" id="UP000011524">
    <property type="component" value="Unassembled WGS sequence"/>
</dbReference>
<protein>
    <submittedName>
        <fullName evidence="5">NAD operon protein</fullName>
    </submittedName>
</protein>
<keyword evidence="6" id="KW-1185">Reference proteome</keyword>
<dbReference type="InterPro" id="IPR023228">
    <property type="entry name" value="SAM_OH_AdoTrfase_N_sf"/>
</dbReference>
<dbReference type="STRING" id="1227453.C444_04582"/>
<dbReference type="RefSeq" id="WP_004591206.1">
    <property type="nucleotide sequence ID" value="NZ_AOLY01000007.1"/>
</dbReference>
<comment type="similarity">
    <text evidence="2">Belongs to the SAM hydrolase / SAM-dependent halogenase family.</text>
</comment>
<evidence type="ECO:0000256" key="1">
    <source>
        <dbReference type="ARBA" id="ARBA00022691"/>
    </source>
</evidence>
<dbReference type="InterPro" id="IPR023227">
    <property type="entry name" value="SAM_OH_AdoTrfase_C_sf"/>
</dbReference>
<dbReference type="AlphaFoldDB" id="M0LKS7"/>
<dbReference type="InterPro" id="IPR046469">
    <property type="entry name" value="SAM_HAT_N"/>
</dbReference>
<accession>M0LKS7</accession>
<dbReference type="InterPro" id="IPR002747">
    <property type="entry name" value="SAM_OH_AdoTrfase"/>
</dbReference>
<dbReference type="PIRSF" id="PIRSF006779">
    <property type="entry name" value="UCP006779"/>
    <property type="match status" value="1"/>
</dbReference>
<evidence type="ECO:0000256" key="2">
    <source>
        <dbReference type="ARBA" id="ARBA00024035"/>
    </source>
</evidence>
<evidence type="ECO:0000259" key="3">
    <source>
        <dbReference type="Pfam" id="PF01887"/>
    </source>
</evidence>
<feature type="domain" description="S-adenosyl-l-methionine hydroxide adenosyltransferase C-terminal" evidence="4">
    <location>
        <begin position="174"/>
        <end position="255"/>
    </location>
</feature>
<evidence type="ECO:0000313" key="6">
    <source>
        <dbReference type="Proteomes" id="UP000011524"/>
    </source>
</evidence>
<name>M0LKS7_HALJT</name>